<comment type="function">
    <text evidence="5">Methylates the class 1 translation termination release factors RF1/PrfA and RF2/PrfB on the glutamine residue of the universally conserved GGQ motif.</text>
</comment>
<comment type="caution">
    <text evidence="8">The sequence shown here is derived from an EMBL/GenBank/DDBJ whole genome shotgun (WGS) entry which is preliminary data.</text>
</comment>
<dbReference type="PANTHER" id="PTHR18895:SF74">
    <property type="entry name" value="MTRF1L RELEASE FACTOR GLUTAMINE METHYLTRANSFERASE"/>
    <property type="match status" value="1"/>
</dbReference>
<dbReference type="PROSITE" id="PS00092">
    <property type="entry name" value="N6_MTASE"/>
    <property type="match status" value="1"/>
</dbReference>
<dbReference type="Proteomes" id="UP000284395">
    <property type="component" value="Unassembled WGS sequence"/>
</dbReference>
<feature type="binding site" evidence="5">
    <location>
        <position position="138"/>
    </location>
    <ligand>
        <name>S-adenosyl-L-methionine</name>
        <dbReference type="ChEBI" id="CHEBI:59789"/>
    </ligand>
</feature>
<gene>
    <name evidence="5 8" type="primary">prmC</name>
    <name evidence="8" type="ORF">D6851_06020</name>
</gene>
<feature type="binding site" evidence="5">
    <location>
        <position position="185"/>
    </location>
    <ligand>
        <name>S-adenosyl-L-methionine</name>
        <dbReference type="ChEBI" id="CHEBI:59789"/>
    </ligand>
</feature>
<evidence type="ECO:0000256" key="4">
    <source>
        <dbReference type="ARBA" id="ARBA00048391"/>
    </source>
</evidence>
<evidence type="ECO:0000256" key="5">
    <source>
        <dbReference type="HAMAP-Rule" id="MF_02126"/>
    </source>
</evidence>
<dbReference type="GO" id="GO:0102559">
    <property type="term" value="F:peptide chain release factor N(5)-glutamine methyltransferase activity"/>
    <property type="evidence" value="ECO:0007669"/>
    <property type="project" value="UniProtKB-EC"/>
</dbReference>
<dbReference type="InterPro" id="IPR002052">
    <property type="entry name" value="DNA_methylase_N6_adenine_CS"/>
</dbReference>
<evidence type="ECO:0000256" key="1">
    <source>
        <dbReference type="ARBA" id="ARBA00022603"/>
    </source>
</evidence>
<dbReference type="RefSeq" id="WP_120324004.1">
    <property type="nucleotide sequence ID" value="NZ_RAPF01000003.1"/>
</dbReference>
<evidence type="ECO:0000256" key="3">
    <source>
        <dbReference type="ARBA" id="ARBA00022691"/>
    </source>
</evidence>
<reference evidence="8 9" key="1">
    <citation type="submission" date="2018-09" db="EMBL/GenBank/DDBJ databases">
        <title>Altererythrobacter spongiae sp. nov., isolated from a marine sponge.</title>
        <authorList>
            <person name="Zhuang L."/>
            <person name="Luo L."/>
        </authorList>
    </citation>
    <scope>NUCLEOTIDE SEQUENCE [LARGE SCALE GENOMIC DNA]</scope>
    <source>
        <strain evidence="8 9">HN-Y73</strain>
    </source>
</reference>
<dbReference type="InterPro" id="IPR007848">
    <property type="entry name" value="Small_mtfrase_dom"/>
</dbReference>
<keyword evidence="2 5" id="KW-0808">Transferase</keyword>
<keyword evidence="3 5" id="KW-0949">S-adenosyl-L-methionine</keyword>
<feature type="domain" description="Methyltransferase small" evidence="6">
    <location>
        <begin position="99"/>
        <end position="193"/>
    </location>
</feature>
<name>A0A420ELL8_9SPHN</name>
<feature type="binding site" evidence="5">
    <location>
        <begin position="115"/>
        <end position="119"/>
    </location>
    <ligand>
        <name>S-adenosyl-L-methionine</name>
        <dbReference type="ChEBI" id="CHEBI:59789"/>
    </ligand>
</feature>
<dbReference type="CDD" id="cd02440">
    <property type="entry name" value="AdoMet_MTases"/>
    <property type="match status" value="1"/>
</dbReference>
<feature type="binding site" evidence="5">
    <location>
        <position position="167"/>
    </location>
    <ligand>
        <name>S-adenosyl-L-methionine</name>
        <dbReference type="ChEBI" id="CHEBI:59789"/>
    </ligand>
</feature>
<evidence type="ECO:0000313" key="8">
    <source>
        <dbReference type="EMBL" id="RKF21595.1"/>
    </source>
</evidence>
<evidence type="ECO:0000259" key="7">
    <source>
        <dbReference type="Pfam" id="PF17827"/>
    </source>
</evidence>
<proteinExistence type="inferred from homology"/>
<sequence length="280" mass="30106">MSGVPAALRQAADMLAPTSDTARLDAEYLLAHALHMSRSDLLLKGASGPVPERFWHLIDRRRQHEPLAYILGSQDFYGRSFHVSPDVLIPRSDSESVVAAALEQPGARGRVLDCGVGSGALLLTILAENPGALGVGIDRSEAALAIARRNAGALGVADRVELLRRDWSENGWREELGRFDCIIANPPYVEDDAELDVSVRGYEPAGALFSGPDGLDDYRRLLPELRHLLAPQGQVVLEIGAMQAKPVAALAGQAGFSSQLRHDLASRPRALVLVVESFAP</sequence>
<dbReference type="InterPro" id="IPR004556">
    <property type="entry name" value="HemK-like"/>
</dbReference>
<dbReference type="NCBIfam" id="TIGR00536">
    <property type="entry name" value="hemK_fam"/>
    <property type="match status" value="1"/>
</dbReference>
<dbReference type="EC" id="2.1.1.297" evidence="5"/>
<comment type="similarity">
    <text evidence="5">Belongs to the protein N5-glutamine methyltransferase family. PrmC subfamily.</text>
</comment>
<dbReference type="GO" id="GO:0032259">
    <property type="term" value="P:methylation"/>
    <property type="evidence" value="ECO:0007669"/>
    <property type="project" value="UniProtKB-KW"/>
</dbReference>
<dbReference type="PANTHER" id="PTHR18895">
    <property type="entry name" value="HEMK METHYLTRANSFERASE"/>
    <property type="match status" value="1"/>
</dbReference>
<evidence type="ECO:0000313" key="9">
    <source>
        <dbReference type="Proteomes" id="UP000284395"/>
    </source>
</evidence>
<dbReference type="GO" id="GO:0003676">
    <property type="term" value="F:nucleic acid binding"/>
    <property type="evidence" value="ECO:0007669"/>
    <property type="project" value="InterPro"/>
</dbReference>
<dbReference type="HAMAP" id="MF_02126">
    <property type="entry name" value="RF_methyltr_PrmC"/>
    <property type="match status" value="1"/>
</dbReference>
<dbReference type="AlphaFoldDB" id="A0A420ELL8"/>
<dbReference type="Pfam" id="PF05175">
    <property type="entry name" value="MTS"/>
    <property type="match status" value="1"/>
</dbReference>
<organism evidence="8 9">
    <name type="scientific">Altericroceibacterium spongiae</name>
    <dbReference type="NCBI Taxonomy" id="2320269"/>
    <lineage>
        <taxon>Bacteria</taxon>
        <taxon>Pseudomonadati</taxon>
        <taxon>Pseudomonadota</taxon>
        <taxon>Alphaproteobacteria</taxon>
        <taxon>Sphingomonadales</taxon>
        <taxon>Erythrobacteraceae</taxon>
        <taxon>Altericroceibacterium</taxon>
    </lineage>
</organism>
<dbReference type="NCBIfam" id="TIGR03534">
    <property type="entry name" value="RF_mod_PrmC"/>
    <property type="match status" value="1"/>
</dbReference>
<protein>
    <recommendedName>
        <fullName evidence="5">Release factor glutamine methyltransferase</fullName>
        <shortName evidence="5">RF MTase</shortName>
        <ecNumber evidence="5">2.1.1.297</ecNumber>
    </recommendedName>
    <alternativeName>
        <fullName evidence="5">N5-glutamine methyltransferase PrmC</fullName>
    </alternativeName>
    <alternativeName>
        <fullName evidence="5">Protein-(glutamine-N5) MTase PrmC</fullName>
    </alternativeName>
    <alternativeName>
        <fullName evidence="5">Protein-glutamine N-methyltransferase PrmC</fullName>
    </alternativeName>
</protein>
<evidence type="ECO:0000256" key="2">
    <source>
        <dbReference type="ARBA" id="ARBA00022679"/>
    </source>
</evidence>
<dbReference type="Pfam" id="PF17827">
    <property type="entry name" value="PrmC_N"/>
    <property type="match status" value="1"/>
</dbReference>
<dbReference type="Gene3D" id="1.10.8.10">
    <property type="entry name" value="DNA helicase RuvA subunit, C-terminal domain"/>
    <property type="match status" value="1"/>
</dbReference>
<dbReference type="InterPro" id="IPR040758">
    <property type="entry name" value="PrmC_N"/>
</dbReference>
<dbReference type="InterPro" id="IPR029063">
    <property type="entry name" value="SAM-dependent_MTases_sf"/>
</dbReference>
<evidence type="ECO:0000259" key="6">
    <source>
        <dbReference type="Pfam" id="PF05175"/>
    </source>
</evidence>
<dbReference type="Gene3D" id="3.40.50.150">
    <property type="entry name" value="Vaccinia Virus protein VP39"/>
    <property type="match status" value="1"/>
</dbReference>
<dbReference type="SUPFAM" id="SSF53335">
    <property type="entry name" value="S-adenosyl-L-methionine-dependent methyltransferases"/>
    <property type="match status" value="1"/>
</dbReference>
<dbReference type="InterPro" id="IPR050320">
    <property type="entry name" value="N5-glutamine_MTase"/>
</dbReference>
<keyword evidence="9" id="KW-1185">Reference proteome</keyword>
<accession>A0A420ELL8</accession>
<comment type="catalytic activity">
    <reaction evidence="4 5">
        <text>L-glutaminyl-[peptide chain release factor] + S-adenosyl-L-methionine = N(5)-methyl-L-glutaminyl-[peptide chain release factor] + S-adenosyl-L-homocysteine + H(+)</text>
        <dbReference type="Rhea" id="RHEA:42896"/>
        <dbReference type="Rhea" id="RHEA-COMP:10271"/>
        <dbReference type="Rhea" id="RHEA-COMP:10272"/>
        <dbReference type="ChEBI" id="CHEBI:15378"/>
        <dbReference type="ChEBI" id="CHEBI:30011"/>
        <dbReference type="ChEBI" id="CHEBI:57856"/>
        <dbReference type="ChEBI" id="CHEBI:59789"/>
        <dbReference type="ChEBI" id="CHEBI:61891"/>
        <dbReference type="EC" id="2.1.1.297"/>
    </reaction>
</comment>
<dbReference type="InterPro" id="IPR019874">
    <property type="entry name" value="RF_methyltr_PrmC"/>
</dbReference>
<feature type="binding site" evidence="5">
    <location>
        <begin position="185"/>
        <end position="188"/>
    </location>
    <ligand>
        <name>substrate</name>
    </ligand>
</feature>
<keyword evidence="1 5" id="KW-0489">Methyltransferase</keyword>
<dbReference type="OrthoDB" id="9800643at2"/>
<dbReference type="EMBL" id="RAPF01000003">
    <property type="protein sequence ID" value="RKF21595.1"/>
    <property type="molecule type" value="Genomic_DNA"/>
</dbReference>
<feature type="domain" description="Release factor glutamine methyltransferase N-terminal" evidence="7">
    <location>
        <begin position="7"/>
        <end position="72"/>
    </location>
</feature>